<protein>
    <submittedName>
        <fullName evidence="2">2-iminobutanoate/2-iminopropanoate deaminase</fullName>
        <ecNumber evidence="2">3.5.99.10</ecNumber>
    </submittedName>
</protein>
<dbReference type="InterPro" id="IPR035959">
    <property type="entry name" value="RutC-like_sf"/>
</dbReference>
<keyword evidence="2" id="KW-0614">Plasmid</keyword>
<keyword evidence="2" id="KW-0378">Hydrolase</keyword>
<dbReference type="EC" id="3.5.99.10" evidence="2"/>
<dbReference type="AlphaFoldDB" id="A0A517E1H2"/>
<evidence type="ECO:0000313" key="3">
    <source>
        <dbReference type="Proteomes" id="UP000320776"/>
    </source>
</evidence>
<name>A0A517E1H2_9FIRM</name>
<dbReference type="KEGG" id="sted:SPTER_49430"/>
<evidence type="ECO:0000313" key="2">
    <source>
        <dbReference type="EMBL" id="QDR83452.1"/>
    </source>
</evidence>
<dbReference type="EMBL" id="CP036260">
    <property type="protein sequence ID" value="QDR83452.1"/>
    <property type="molecule type" value="Genomic_DNA"/>
</dbReference>
<reference evidence="2 3" key="1">
    <citation type="submission" date="2019-02" db="EMBL/GenBank/DDBJ databases">
        <title>Closed genome of Sporomusa termitida DSM 4440.</title>
        <authorList>
            <person name="Poehlein A."/>
            <person name="Daniel R."/>
        </authorList>
    </citation>
    <scope>NUCLEOTIDE SEQUENCE [LARGE SCALE GENOMIC DNA]</scope>
    <source>
        <strain evidence="2 3">DSM 4440</strain>
        <plasmid evidence="3">pspter</plasmid>
    </source>
</reference>
<dbReference type="PANTHER" id="PTHR11803">
    <property type="entry name" value="2-IMINOBUTANOATE/2-IMINOPROPANOATE DEAMINASE RIDA"/>
    <property type="match status" value="1"/>
</dbReference>
<dbReference type="GO" id="GO:0005829">
    <property type="term" value="C:cytosol"/>
    <property type="evidence" value="ECO:0007669"/>
    <property type="project" value="TreeGrafter"/>
</dbReference>
<dbReference type="FunFam" id="3.30.1330.40:FF:000001">
    <property type="entry name" value="L-PSP family endoribonuclease"/>
    <property type="match status" value="1"/>
</dbReference>
<dbReference type="GO" id="GO:0120241">
    <property type="term" value="F:2-iminobutanoate/2-iminopropanoate deaminase"/>
    <property type="evidence" value="ECO:0007669"/>
    <property type="project" value="UniProtKB-EC"/>
</dbReference>
<keyword evidence="3" id="KW-1185">Reference proteome</keyword>
<geneLocation type="plasmid" evidence="3">
    <name>pspter</name>
</geneLocation>
<dbReference type="RefSeq" id="WP_144353135.1">
    <property type="nucleotide sequence ID" value="NZ_CP036260.1"/>
</dbReference>
<organism evidence="2 3">
    <name type="scientific">Sporomusa termitida</name>
    <dbReference type="NCBI Taxonomy" id="2377"/>
    <lineage>
        <taxon>Bacteria</taxon>
        <taxon>Bacillati</taxon>
        <taxon>Bacillota</taxon>
        <taxon>Negativicutes</taxon>
        <taxon>Selenomonadales</taxon>
        <taxon>Sporomusaceae</taxon>
        <taxon>Sporomusa</taxon>
    </lineage>
</organism>
<dbReference type="InterPro" id="IPR019897">
    <property type="entry name" value="RidA_CS"/>
</dbReference>
<dbReference type="PANTHER" id="PTHR11803:SF39">
    <property type="entry name" value="2-IMINOBUTANOATE_2-IMINOPROPANOATE DEAMINASE"/>
    <property type="match status" value="1"/>
</dbReference>
<dbReference type="SUPFAM" id="SSF55298">
    <property type="entry name" value="YjgF-like"/>
    <property type="match status" value="1"/>
</dbReference>
<comment type="similarity">
    <text evidence="1">Belongs to the RutC family.</text>
</comment>
<dbReference type="CDD" id="cd00448">
    <property type="entry name" value="YjgF_YER057c_UK114_family"/>
    <property type="match status" value="1"/>
</dbReference>
<dbReference type="OrthoDB" id="9803101at2"/>
<sequence>MKEVIATPNAPQAIGPYSQARMFGDYLFTSGQIAIDPRTGEVVAGGIEAQSVQVMENLRQVLLAGGMSFDDVVKTTVFITNMDDFAAVNEVYGRYFTGKLPARSCVGVANLPKGVLVEIEVIAGSHSK</sequence>
<accession>A0A517E1H2</accession>
<dbReference type="Proteomes" id="UP000320776">
    <property type="component" value="Plasmid pSPTER"/>
</dbReference>
<dbReference type="InterPro" id="IPR006175">
    <property type="entry name" value="YjgF/YER057c/UK114"/>
</dbReference>
<dbReference type="Pfam" id="PF01042">
    <property type="entry name" value="Ribonuc_L-PSP"/>
    <property type="match status" value="1"/>
</dbReference>
<dbReference type="Gene3D" id="3.30.1330.40">
    <property type="entry name" value="RutC-like"/>
    <property type="match status" value="1"/>
</dbReference>
<dbReference type="PROSITE" id="PS01094">
    <property type="entry name" value="UPF0076"/>
    <property type="match status" value="1"/>
</dbReference>
<evidence type="ECO:0000256" key="1">
    <source>
        <dbReference type="ARBA" id="ARBA00010552"/>
    </source>
</evidence>
<proteinExistence type="inferred from homology"/>
<dbReference type="NCBIfam" id="TIGR00004">
    <property type="entry name" value="Rid family detoxifying hydrolase"/>
    <property type="match status" value="1"/>
</dbReference>
<dbReference type="InterPro" id="IPR006056">
    <property type="entry name" value="RidA"/>
</dbReference>
<gene>
    <name evidence="2" type="primary">yabJ_2</name>
    <name evidence="2" type="ORF">SPTER_49430</name>
</gene>